<keyword evidence="2" id="KW-1185">Reference proteome</keyword>
<accession>A0AA39UQ72</accession>
<dbReference type="EMBL" id="JAUEPU010000028">
    <property type="protein sequence ID" value="KAK0492629.1"/>
    <property type="molecule type" value="Genomic_DNA"/>
</dbReference>
<evidence type="ECO:0000313" key="1">
    <source>
        <dbReference type="EMBL" id="KAK0492629.1"/>
    </source>
</evidence>
<gene>
    <name evidence="1" type="ORF">EDD18DRAFT_1108644</name>
</gene>
<dbReference type="AlphaFoldDB" id="A0AA39UQ72"/>
<organism evidence="1 2">
    <name type="scientific">Armillaria luteobubalina</name>
    <dbReference type="NCBI Taxonomy" id="153913"/>
    <lineage>
        <taxon>Eukaryota</taxon>
        <taxon>Fungi</taxon>
        <taxon>Dikarya</taxon>
        <taxon>Basidiomycota</taxon>
        <taxon>Agaricomycotina</taxon>
        <taxon>Agaricomycetes</taxon>
        <taxon>Agaricomycetidae</taxon>
        <taxon>Agaricales</taxon>
        <taxon>Marasmiineae</taxon>
        <taxon>Physalacriaceae</taxon>
        <taxon>Armillaria</taxon>
    </lineage>
</organism>
<protein>
    <submittedName>
        <fullName evidence="1">Uncharacterized protein</fullName>
    </submittedName>
</protein>
<proteinExistence type="predicted"/>
<dbReference type="Proteomes" id="UP001175228">
    <property type="component" value="Unassembled WGS sequence"/>
</dbReference>
<evidence type="ECO:0000313" key="2">
    <source>
        <dbReference type="Proteomes" id="UP001175228"/>
    </source>
</evidence>
<name>A0AA39UQ72_9AGAR</name>
<comment type="caution">
    <text evidence="1">The sequence shown here is derived from an EMBL/GenBank/DDBJ whole genome shotgun (WGS) entry which is preliminary data.</text>
</comment>
<reference evidence="1" key="1">
    <citation type="submission" date="2023-06" db="EMBL/GenBank/DDBJ databases">
        <authorList>
            <consortium name="Lawrence Berkeley National Laboratory"/>
            <person name="Ahrendt S."/>
            <person name="Sahu N."/>
            <person name="Indic B."/>
            <person name="Wong-Bajracharya J."/>
            <person name="Merenyi Z."/>
            <person name="Ke H.-M."/>
            <person name="Monk M."/>
            <person name="Kocsube S."/>
            <person name="Drula E."/>
            <person name="Lipzen A."/>
            <person name="Balint B."/>
            <person name="Henrissat B."/>
            <person name="Andreopoulos B."/>
            <person name="Martin F.M."/>
            <person name="Harder C.B."/>
            <person name="Rigling D."/>
            <person name="Ford K.L."/>
            <person name="Foster G.D."/>
            <person name="Pangilinan J."/>
            <person name="Papanicolaou A."/>
            <person name="Barry K."/>
            <person name="LaButti K."/>
            <person name="Viragh M."/>
            <person name="Koriabine M."/>
            <person name="Yan M."/>
            <person name="Riley R."/>
            <person name="Champramary S."/>
            <person name="Plett K.L."/>
            <person name="Tsai I.J."/>
            <person name="Slot J."/>
            <person name="Sipos G."/>
            <person name="Plett J."/>
            <person name="Nagy L.G."/>
            <person name="Grigoriev I.V."/>
        </authorList>
    </citation>
    <scope>NUCLEOTIDE SEQUENCE</scope>
    <source>
        <strain evidence="1">HWK02</strain>
    </source>
</reference>
<sequence>MSQSVTKAVAQYHRHRTRIGPGTTKLRNCPDNVTQALRTILMVKGSQPSLYLYYENYLECSSKVIHINTTNLENGTPSLEEVEDPGICEDETIDEVEYEESDGIEDDECDKTTVRKEDGCTETISMIKLRLRNKRLQPDVPREGVRPFGIEQLPSEEAEEQCLMWGEWLVIWGTDGTEKLPYIYM</sequence>